<dbReference type="AlphaFoldDB" id="A0A0D0L254"/>
<comment type="caution">
    <text evidence="1">The sequence shown here is derived from an EMBL/GenBank/DDBJ whole genome shotgun (WGS) entry which is preliminary data.</text>
</comment>
<proteinExistence type="predicted"/>
<evidence type="ECO:0000313" key="1">
    <source>
        <dbReference type="EMBL" id="KIQ03785.1"/>
    </source>
</evidence>
<dbReference type="Proteomes" id="UP000035017">
    <property type="component" value="Unassembled WGS sequence"/>
</dbReference>
<reference evidence="1 2" key="1">
    <citation type="submission" date="2014-12" db="EMBL/GenBank/DDBJ databases">
        <title>16Stimator: statistical estimation of ribosomal gene copy numbers from draft genome assemblies.</title>
        <authorList>
            <person name="Perisin M.A."/>
            <person name="Vetter M."/>
            <person name="Gilbert J.A."/>
            <person name="Bergelson J."/>
        </authorList>
    </citation>
    <scope>NUCLEOTIDE SEQUENCE [LARGE SCALE GENOMIC DNA]</scope>
    <source>
        <strain evidence="1 2">MEJ076</strain>
    </source>
</reference>
<dbReference type="EMBL" id="JXQV01000006">
    <property type="protein sequence ID" value="KIQ03785.1"/>
    <property type="molecule type" value="Genomic_DNA"/>
</dbReference>
<gene>
    <name evidence="1" type="ORF">RU07_07250</name>
</gene>
<protein>
    <submittedName>
        <fullName evidence="1">Uncharacterized protein</fullName>
    </submittedName>
</protein>
<sequence>MNSPSAFAFLKAHVEVAWAAVDPRDKPEGDGGGMDGRMVGLVELVAQKNRGQRAAPGIIHFSRLTSASS</sequence>
<evidence type="ECO:0000313" key="2">
    <source>
        <dbReference type="Proteomes" id="UP000035017"/>
    </source>
</evidence>
<name>A0A0D0L254_AGRTU</name>
<organism evidence="1 2">
    <name type="scientific">Agrobacterium tumefaciens</name>
    <dbReference type="NCBI Taxonomy" id="358"/>
    <lineage>
        <taxon>Bacteria</taxon>
        <taxon>Pseudomonadati</taxon>
        <taxon>Pseudomonadota</taxon>
        <taxon>Alphaproteobacteria</taxon>
        <taxon>Hyphomicrobiales</taxon>
        <taxon>Rhizobiaceae</taxon>
        <taxon>Rhizobium/Agrobacterium group</taxon>
        <taxon>Agrobacterium</taxon>
        <taxon>Agrobacterium tumefaciens complex</taxon>
    </lineage>
</organism>
<accession>A0A0D0L254</accession>